<evidence type="ECO:0000313" key="2">
    <source>
        <dbReference type="Proteomes" id="UP000789706"/>
    </source>
</evidence>
<protein>
    <submittedName>
        <fullName evidence="1">8528_t:CDS:1</fullName>
    </submittedName>
</protein>
<dbReference type="EMBL" id="CAJVPK010000057">
    <property type="protein sequence ID" value="CAG8439453.1"/>
    <property type="molecule type" value="Genomic_DNA"/>
</dbReference>
<reference evidence="1" key="1">
    <citation type="submission" date="2021-06" db="EMBL/GenBank/DDBJ databases">
        <authorList>
            <person name="Kallberg Y."/>
            <person name="Tangrot J."/>
            <person name="Rosling A."/>
        </authorList>
    </citation>
    <scope>NUCLEOTIDE SEQUENCE</scope>
    <source>
        <strain evidence="1">AZ414A</strain>
    </source>
</reference>
<comment type="caution">
    <text evidence="1">The sequence shown here is derived from an EMBL/GenBank/DDBJ whole genome shotgun (WGS) entry which is preliminary data.</text>
</comment>
<gene>
    <name evidence="1" type="ORF">DEBURN_LOCUS1315</name>
</gene>
<accession>A0A9N8V4F7</accession>
<dbReference type="Proteomes" id="UP000789706">
    <property type="component" value="Unassembled WGS sequence"/>
</dbReference>
<sequence length="186" mass="21854">MILEKEIPAVVVNDINQNESILTEKVIIDDNSNFNNNNKVIENKLYTKDNFFQQVKDEDFIIVESSGSGSSQIETSEESKPLEIDIIEDIEKNSVFYEYLDDIPTFEEAYGLSPYEFFEYERYEKYERRERDIFKTYSSRLMPPPSKFQKKQKKENSMDKYFCGIKIKNKLNDPSASLPEPPPRVT</sequence>
<organism evidence="1 2">
    <name type="scientific">Diversispora eburnea</name>
    <dbReference type="NCBI Taxonomy" id="1213867"/>
    <lineage>
        <taxon>Eukaryota</taxon>
        <taxon>Fungi</taxon>
        <taxon>Fungi incertae sedis</taxon>
        <taxon>Mucoromycota</taxon>
        <taxon>Glomeromycotina</taxon>
        <taxon>Glomeromycetes</taxon>
        <taxon>Diversisporales</taxon>
        <taxon>Diversisporaceae</taxon>
        <taxon>Diversispora</taxon>
    </lineage>
</organism>
<proteinExistence type="predicted"/>
<evidence type="ECO:0000313" key="1">
    <source>
        <dbReference type="EMBL" id="CAG8439453.1"/>
    </source>
</evidence>
<dbReference type="OrthoDB" id="10485219at2759"/>
<name>A0A9N8V4F7_9GLOM</name>
<dbReference type="AlphaFoldDB" id="A0A9N8V4F7"/>
<keyword evidence="2" id="KW-1185">Reference proteome</keyword>